<proteinExistence type="predicted"/>
<evidence type="ECO:0000313" key="2">
    <source>
        <dbReference type="Proteomes" id="UP000051373"/>
    </source>
</evidence>
<accession>A0A0S8FVT9</accession>
<protein>
    <submittedName>
        <fullName evidence="1">Uncharacterized protein</fullName>
    </submittedName>
</protein>
<dbReference type="EMBL" id="LJUJ01000001">
    <property type="protein sequence ID" value="KPK64670.1"/>
    <property type="molecule type" value="Genomic_DNA"/>
</dbReference>
<organism evidence="1 2">
    <name type="scientific">candidate division WOR_3 bacterium SM23_42</name>
    <dbReference type="NCBI Taxonomy" id="1703779"/>
    <lineage>
        <taxon>Bacteria</taxon>
        <taxon>Bacteria division WOR-3</taxon>
    </lineage>
</organism>
<sequence>MIYKRTAETAKVMASRMNAAVHPAMPNMSCHIFMSTMIPPASMPRNVAPRERKLTTALAVRILFLVTRLGTMARCAALKKRANRNITKTTIKTGYILSVMRKSTGISRAHTVRKVSQTTRTVFLCQRSTSTPAIGPKINTGSVINIISWESSNGTRSFGNNPMSAMSAI</sequence>
<dbReference type="Proteomes" id="UP000051373">
    <property type="component" value="Unassembled WGS sequence"/>
</dbReference>
<comment type="caution">
    <text evidence="1">The sequence shown here is derived from an EMBL/GenBank/DDBJ whole genome shotgun (WGS) entry which is preliminary data.</text>
</comment>
<evidence type="ECO:0000313" key="1">
    <source>
        <dbReference type="EMBL" id="KPK64670.1"/>
    </source>
</evidence>
<dbReference type="AlphaFoldDB" id="A0A0S8FVT9"/>
<gene>
    <name evidence="1" type="ORF">AMJ83_00230</name>
</gene>
<name>A0A0S8FVT9_UNCW3</name>
<reference evidence="1 2" key="1">
    <citation type="journal article" date="2015" name="Microbiome">
        <title>Genomic resolution of linkages in carbon, nitrogen, and sulfur cycling among widespread estuary sediment bacteria.</title>
        <authorList>
            <person name="Baker B.J."/>
            <person name="Lazar C.S."/>
            <person name="Teske A.P."/>
            <person name="Dick G.J."/>
        </authorList>
    </citation>
    <scope>NUCLEOTIDE SEQUENCE [LARGE SCALE GENOMIC DNA]</scope>
    <source>
        <strain evidence="1">SM23_42</strain>
    </source>
</reference>